<evidence type="ECO:0000313" key="7">
    <source>
        <dbReference type="Proteomes" id="UP000815677"/>
    </source>
</evidence>
<organism evidence="6 7">
    <name type="scientific">Mycena chlorophos</name>
    <name type="common">Agaric fungus</name>
    <name type="synonym">Agaricus chlorophos</name>
    <dbReference type="NCBI Taxonomy" id="658473"/>
    <lineage>
        <taxon>Eukaryota</taxon>
        <taxon>Fungi</taxon>
        <taxon>Dikarya</taxon>
        <taxon>Basidiomycota</taxon>
        <taxon>Agaricomycotina</taxon>
        <taxon>Agaricomycetes</taxon>
        <taxon>Agaricomycetidae</taxon>
        <taxon>Agaricales</taxon>
        <taxon>Marasmiineae</taxon>
        <taxon>Mycenaceae</taxon>
        <taxon>Mycena</taxon>
    </lineage>
</organism>
<feature type="domain" description="MYND-type" evidence="5">
    <location>
        <begin position="481"/>
        <end position="522"/>
    </location>
</feature>
<dbReference type="InterPro" id="IPR002893">
    <property type="entry name" value="Znf_MYND"/>
</dbReference>
<protein>
    <recommendedName>
        <fullName evidence="5">MYND-type domain-containing protein</fullName>
    </recommendedName>
</protein>
<evidence type="ECO:0000259" key="5">
    <source>
        <dbReference type="PROSITE" id="PS50865"/>
    </source>
</evidence>
<accession>A0ABQ0LX43</accession>
<evidence type="ECO:0000313" key="6">
    <source>
        <dbReference type="EMBL" id="GAT55649.1"/>
    </source>
</evidence>
<dbReference type="EMBL" id="DF849053">
    <property type="protein sequence ID" value="GAT55649.1"/>
    <property type="molecule type" value="Genomic_DNA"/>
</dbReference>
<keyword evidence="3" id="KW-0862">Zinc</keyword>
<dbReference type="Gene3D" id="6.10.140.2220">
    <property type="match status" value="1"/>
</dbReference>
<evidence type="ECO:0000256" key="4">
    <source>
        <dbReference type="PROSITE-ProRule" id="PRU00134"/>
    </source>
</evidence>
<dbReference type="Proteomes" id="UP000815677">
    <property type="component" value="Unassembled WGS sequence"/>
</dbReference>
<evidence type="ECO:0000256" key="3">
    <source>
        <dbReference type="ARBA" id="ARBA00022833"/>
    </source>
</evidence>
<reference evidence="6" key="1">
    <citation type="submission" date="2014-09" db="EMBL/GenBank/DDBJ databases">
        <title>Genome sequence of the luminous mushroom Mycena chlorophos for searching fungal bioluminescence genes.</title>
        <authorList>
            <person name="Tanaka Y."/>
            <person name="Kasuga D."/>
            <person name="Oba Y."/>
            <person name="Hase S."/>
            <person name="Sato K."/>
            <person name="Oba Y."/>
            <person name="Sakakibara Y."/>
        </authorList>
    </citation>
    <scope>NUCLEOTIDE SEQUENCE</scope>
</reference>
<gene>
    <name evidence="6" type="ORF">MCHLO_12392</name>
</gene>
<keyword evidence="1" id="KW-0479">Metal-binding</keyword>
<keyword evidence="7" id="KW-1185">Reference proteome</keyword>
<proteinExistence type="predicted"/>
<evidence type="ECO:0000256" key="1">
    <source>
        <dbReference type="ARBA" id="ARBA00022723"/>
    </source>
</evidence>
<dbReference type="Pfam" id="PF01753">
    <property type="entry name" value="zf-MYND"/>
    <property type="match status" value="1"/>
</dbReference>
<dbReference type="SUPFAM" id="SSF144232">
    <property type="entry name" value="HIT/MYND zinc finger-like"/>
    <property type="match status" value="1"/>
</dbReference>
<name>A0ABQ0LX43_MYCCL</name>
<evidence type="ECO:0000256" key="2">
    <source>
        <dbReference type="ARBA" id="ARBA00022771"/>
    </source>
</evidence>
<dbReference type="PROSITE" id="PS50865">
    <property type="entry name" value="ZF_MYND_2"/>
    <property type="match status" value="1"/>
</dbReference>
<sequence length="749" mass="82385">MHPSLEPSKIRFLPGRVKLCARALVDGVGTQADLDHVLLYIDQASATEAEIQCTLPIFYALLHSRHIPAAPTSENIAVLDGTTMALGYVALATLATPNVPLSAEVAKDLWTGVWDWMVFISTFASAIPGLARYTGLETSIFLMILTITAKFHRVYDLYDDLLPGCKSPEGVYMITRAWALGPRASTELTDIQDMEFVQTFLAKSRFHLNPHLLPSLYEAAQGPGGLAALVLDTLGYFVRDLRVQPDEFAIVRENAALLQLIGNIDPTVSAHRSTQLSDGSPGFNTLSPFGRALISEGALELLSKAAEFYFEVENGWGLAYHAMSVLACLLVFPEAHQRARLGRPGPGTIGKSLVRAVMGLVMTLPQSNELAPERAVPVSALAEFYFTRILPAMAGESSFVQDVRFLLGFEPRGPVIFNYPEPEHPRARSRLRTRRAWEEIFQSWCVEHPGVWEPFLALVTRHTMVMDFSAASRKPEKWCDHSQCPHTENRPQLKRCSGCSTIMYCSVACQYADWANGHRKVCFAYKLLRKYNSQLGLTKAQQHFLESSVCYIGANPTPSTASFESILHYNHWNASGSRKPTIVPIRTSDEEFSENLFGALRCPNPPPSGVELAWRDMIRRAQASRGFLTLVVVHFARGVPGCGGREECYLVLLSSLSLGGCSRHARRRVVGNAQADPRNSPTESSDADGPYPFRVSVSAGLPVALTALTWSCLHICGFQCGLWGYPVTLDAPFAEGTARAIFSDPPPAV</sequence>
<keyword evidence="2 4" id="KW-0863">Zinc-finger</keyword>